<reference evidence="3" key="1">
    <citation type="journal article" date="2020" name="mSystems">
        <title>Genome- and Community-Level Interaction Insights into Carbon Utilization and Element Cycling Functions of Hydrothermarchaeota in Hydrothermal Sediment.</title>
        <authorList>
            <person name="Zhou Z."/>
            <person name="Liu Y."/>
            <person name="Xu W."/>
            <person name="Pan J."/>
            <person name="Luo Z.H."/>
            <person name="Li M."/>
        </authorList>
    </citation>
    <scope>NUCLEOTIDE SEQUENCE [LARGE SCALE GENOMIC DNA]</scope>
    <source>
        <strain evidence="3">SpSt-143</strain>
    </source>
</reference>
<evidence type="ECO:0000313" key="3">
    <source>
        <dbReference type="EMBL" id="HER97044.1"/>
    </source>
</evidence>
<dbReference type="Pfam" id="PF18962">
    <property type="entry name" value="Por_Secre_tail"/>
    <property type="match status" value="1"/>
</dbReference>
<feature type="signal peptide" evidence="1">
    <location>
        <begin position="1"/>
        <end position="16"/>
    </location>
</feature>
<evidence type="ECO:0000256" key="1">
    <source>
        <dbReference type="SAM" id="SignalP"/>
    </source>
</evidence>
<dbReference type="InterPro" id="IPR026444">
    <property type="entry name" value="Secre_tail"/>
</dbReference>
<comment type="caution">
    <text evidence="3">The sequence shown here is derived from an EMBL/GenBank/DDBJ whole genome shotgun (WGS) entry which is preliminary data.</text>
</comment>
<accession>A0A7V2F705</accession>
<sequence>MKRYLFLLLWPMAAAAQTLHPLPEPTAPPSPKSYVLHVTDWLNQQPEALQALADFHRRKALGLLSATPTIQAPPNIGDRQNFKVRNFTNGTLENRLFELRAIEARFYLWVEVASLDSGYVDNVKLEALRRALAEATPSGSYNPNQGIIANNEEVFGSPPNVDKDGKTDVLLVDIRDGWNPESGGGFIAGFVYSGDLVPFGNNRDVLYLDTYPSLSQGFPLEQLLATAAHEYQHLIHFNYDQQELTFVNEGLSEWAEILNGYSRRPMRYLSDVKRYNVELFRWSENQSLAVLDDYERAGLFTTYLEERLGALATGAITRDLASGLPGYRNALNSISLDFSDFLVDFHTANFLNDPSLNPAYGYSRTAFQDLRAAPAVVYDGRIATQTPDTTITVQGGGVQYLVWTYVKDFTVTLSGTNFAVRAVRYPPNSAPVVESLSGGSFTFSGVYNRVVLIVVCPTTGTPSQITYRASWSADRTFTPQLAQYDNGQAQTPFALSGGLELLTRFENPRPGYTLLGRVRLPLYFYSQFQNGPPSTAPRDFTLTVRAAQPDGTPGNLLFEQTFNDPRPYQPVTSLTLAFAEIDLFPYANQMGNLPNTFFIGYRDAGSDTNQVVLVTAAYTVENRSFIGPRRDGSWLPLWETRLSDNTRLNNRIIPIRVEFLISDWPVLAEEPPTLATAPRLEAPYPNPFRHEAVLRYHLPKTGPVRLSVYDLLGRQVAVLVDEPRLAGTHVVRLNAERWASGVYLCVFEAEGQRYIQRLYVVH</sequence>
<keyword evidence="1" id="KW-0732">Signal</keyword>
<gene>
    <name evidence="3" type="ORF">ENO59_11160</name>
</gene>
<dbReference type="EMBL" id="DSGB01000006">
    <property type="protein sequence ID" value="HER97044.1"/>
    <property type="molecule type" value="Genomic_DNA"/>
</dbReference>
<organism evidence="3">
    <name type="scientific">Rhodothermus marinus</name>
    <name type="common">Rhodothermus obamensis</name>
    <dbReference type="NCBI Taxonomy" id="29549"/>
    <lineage>
        <taxon>Bacteria</taxon>
        <taxon>Pseudomonadati</taxon>
        <taxon>Rhodothermota</taxon>
        <taxon>Rhodothermia</taxon>
        <taxon>Rhodothermales</taxon>
        <taxon>Rhodothermaceae</taxon>
        <taxon>Rhodothermus</taxon>
    </lineage>
</organism>
<proteinExistence type="predicted"/>
<name>A0A7V2F705_RHOMR</name>
<evidence type="ECO:0000259" key="2">
    <source>
        <dbReference type="Pfam" id="PF18962"/>
    </source>
</evidence>
<feature type="domain" description="Secretion system C-terminal sorting" evidence="2">
    <location>
        <begin position="684"/>
        <end position="760"/>
    </location>
</feature>
<dbReference type="NCBIfam" id="TIGR04183">
    <property type="entry name" value="Por_Secre_tail"/>
    <property type="match status" value="1"/>
</dbReference>
<protein>
    <submittedName>
        <fullName evidence="3">T9SS type A sorting domain-containing protein</fullName>
    </submittedName>
</protein>
<feature type="chain" id="PRO_5031109036" evidence="1">
    <location>
        <begin position="17"/>
        <end position="762"/>
    </location>
</feature>
<dbReference type="AlphaFoldDB" id="A0A7V2F705"/>